<dbReference type="EMBL" id="ML986558">
    <property type="protein sequence ID" value="KAF2271246.1"/>
    <property type="molecule type" value="Genomic_DNA"/>
</dbReference>
<organism evidence="1 2">
    <name type="scientific">Westerdykella ornata</name>
    <dbReference type="NCBI Taxonomy" id="318751"/>
    <lineage>
        <taxon>Eukaryota</taxon>
        <taxon>Fungi</taxon>
        <taxon>Dikarya</taxon>
        <taxon>Ascomycota</taxon>
        <taxon>Pezizomycotina</taxon>
        <taxon>Dothideomycetes</taxon>
        <taxon>Pleosporomycetidae</taxon>
        <taxon>Pleosporales</taxon>
        <taxon>Sporormiaceae</taxon>
        <taxon>Westerdykella</taxon>
    </lineage>
</organism>
<name>A0A6A6J6I2_WESOR</name>
<evidence type="ECO:0000313" key="1">
    <source>
        <dbReference type="EMBL" id="KAF2271246.1"/>
    </source>
</evidence>
<dbReference type="RefSeq" id="XP_033648785.1">
    <property type="nucleotide sequence ID" value="XM_033796179.1"/>
</dbReference>
<sequence length="56" mass="6454">MHHLAVQVSLLKTENKHLREAFINEKKKKKHGKALIFPVPQQKTSGATFYSPKKIQ</sequence>
<keyword evidence="2" id="KW-1185">Reference proteome</keyword>
<protein>
    <submittedName>
        <fullName evidence="1">Uncharacterized protein</fullName>
    </submittedName>
</protein>
<evidence type="ECO:0000313" key="2">
    <source>
        <dbReference type="Proteomes" id="UP000800097"/>
    </source>
</evidence>
<proteinExistence type="predicted"/>
<accession>A0A6A6J6I2</accession>
<dbReference type="GeneID" id="54549354"/>
<gene>
    <name evidence="1" type="ORF">EI97DRAFT_388335</name>
</gene>
<dbReference type="OrthoDB" id="4509955at2759"/>
<dbReference type="Proteomes" id="UP000800097">
    <property type="component" value="Unassembled WGS sequence"/>
</dbReference>
<reference evidence="1" key="1">
    <citation type="journal article" date="2020" name="Stud. Mycol.">
        <title>101 Dothideomycetes genomes: a test case for predicting lifestyles and emergence of pathogens.</title>
        <authorList>
            <person name="Haridas S."/>
            <person name="Albert R."/>
            <person name="Binder M."/>
            <person name="Bloem J."/>
            <person name="Labutti K."/>
            <person name="Salamov A."/>
            <person name="Andreopoulos B."/>
            <person name="Baker S."/>
            <person name="Barry K."/>
            <person name="Bills G."/>
            <person name="Bluhm B."/>
            <person name="Cannon C."/>
            <person name="Castanera R."/>
            <person name="Culley D."/>
            <person name="Daum C."/>
            <person name="Ezra D."/>
            <person name="Gonzalez J."/>
            <person name="Henrissat B."/>
            <person name="Kuo A."/>
            <person name="Liang C."/>
            <person name="Lipzen A."/>
            <person name="Lutzoni F."/>
            <person name="Magnuson J."/>
            <person name="Mondo S."/>
            <person name="Nolan M."/>
            <person name="Ohm R."/>
            <person name="Pangilinan J."/>
            <person name="Park H.-J."/>
            <person name="Ramirez L."/>
            <person name="Alfaro M."/>
            <person name="Sun H."/>
            <person name="Tritt A."/>
            <person name="Yoshinaga Y."/>
            <person name="Zwiers L.-H."/>
            <person name="Turgeon B."/>
            <person name="Goodwin S."/>
            <person name="Spatafora J."/>
            <person name="Crous P."/>
            <person name="Grigoriev I."/>
        </authorList>
    </citation>
    <scope>NUCLEOTIDE SEQUENCE</scope>
    <source>
        <strain evidence="1">CBS 379.55</strain>
    </source>
</reference>
<dbReference type="AlphaFoldDB" id="A0A6A6J6I2"/>